<evidence type="ECO:0008006" key="5">
    <source>
        <dbReference type="Google" id="ProtNLM"/>
    </source>
</evidence>
<gene>
    <name evidence="1" type="ORF">Syn7803C61_30</name>
    <name evidence="2" type="ORF">Syn7803C92_29</name>
</gene>
<evidence type="ECO:0000313" key="4">
    <source>
        <dbReference type="Proteomes" id="UP000185340"/>
    </source>
</evidence>
<organism evidence="2 4">
    <name type="scientific">Synechococcus phage ACG-2014b</name>
    <dbReference type="NCBI Taxonomy" id="1493508"/>
    <lineage>
        <taxon>Viruses</taxon>
        <taxon>Duplodnaviria</taxon>
        <taxon>Heunggongvirae</taxon>
        <taxon>Uroviricota</taxon>
        <taxon>Caudoviricetes</taxon>
        <taxon>Pantevenvirales</taxon>
        <taxon>Kyanoviridae</taxon>
        <taxon>Nereusvirus</taxon>
        <taxon>Nereusvirus tusconc4</taxon>
    </lineage>
</organism>
<dbReference type="Proteomes" id="UP000185340">
    <property type="component" value="Segment"/>
</dbReference>
<protein>
    <recommendedName>
        <fullName evidence="5">YadA domain protein</fullName>
    </recommendedName>
</protein>
<dbReference type="EMBL" id="KJ019040">
    <property type="protein sequence ID" value="AIX17252.1"/>
    <property type="molecule type" value="Genomic_DNA"/>
</dbReference>
<dbReference type="KEGG" id="vg:24405174"/>
<evidence type="ECO:0000313" key="3">
    <source>
        <dbReference type="Proteomes" id="UP000185335"/>
    </source>
</evidence>
<evidence type="ECO:0000313" key="1">
    <source>
        <dbReference type="EMBL" id="AIX17252.1"/>
    </source>
</evidence>
<evidence type="ECO:0000313" key="2">
    <source>
        <dbReference type="EMBL" id="AIX22149.1"/>
    </source>
</evidence>
<sequence>MGTRKISQLDTIADANLSGEAILPVVVSDPLIPNRKVKVNQLFKGISQGSKAEPGLCFDLDRDTGLYQDAYDQIGIGFGDGGLYMSRIENTATSSSLYITATDETSVNADIVLSPKGTGSVKVTGNFVVSDQTFILEDAQGPRVRFEAGLVGTGTTTRIMTFPAITAGSGTTLVGDDTTQTLRNKTLLIDEDNLVIVDGDEEAVFQINWAQTSDTRRSYFLPDAGAVTTTNEPTATSSTLLDTKAEQTILNKTLVDPKFATNSESGTFWAQLNTDALTANRTIIVPDLSLTLVGVDTTQTLTNKTIKTLILADPTDDTKRITFNTENLNTASNRVYQFPPTANLNTNVDDKNLFVTELATQEVSNKTLVLPKIADAITPYDENTDTFGSTPTYLTIRTDNLTANREIRFPDADATLLSTENVTAEDVTFGAGIGGQTLTGRTRQQQFFYAGF</sequence>
<dbReference type="RefSeq" id="YP_009140598.1">
    <property type="nucleotide sequence ID" value="NC_027130.1"/>
</dbReference>
<reference evidence="3 4" key="1">
    <citation type="submission" date="2013-12" db="EMBL/GenBank/DDBJ databases">
        <title>Ecological redundancy of diverse viral populations within a natural community.</title>
        <authorList>
            <person name="Gregory A.C."/>
            <person name="LaButti K."/>
            <person name="Copeland A."/>
            <person name="Woyke T."/>
            <person name="Sullivan M.B."/>
        </authorList>
    </citation>
    <scope>NUCLEOTIDE SEQUENCE [LARGE SCALE GENOMIC DNA]</scope>
    <source>
        <strain evidence="1">Syn7803C61</strain>
        <strain evidence="2">Syn7803C92</strain>
    </source>
</reference>
<keyword evidence="3" id="KW-1185">Reference proteome</keyword>
<accession>A0A0E3F8W8</accession>
<dbReference type="EMBL" id="KJ019061">
    <property type="protein sequence ID" value="AIX22149.1"/>
    <property type="molecule type" value="Genomic_DNA"/>
</dbReference>
<dbReference type="Proteomes" id="UP000185335">
    <property type="component" value="Segment"/>
</dbReference>
<proteinExistence type="predicted"/>
<name>A0A0E3F8W8_9CAUD</name>
<dbReference type="OrthoDB" id="5393at10239"/>